<evidence type="ECO:0000313" key="2">
    <source>
        <dbReference type="Proteomes" id="UP000595074"/>
    </source>
</evidence>
<organism evidence="1 2">
    <name type="scientific">Sulfurovum indicum</name>
    <dbReference type="NCBI Taxonomy" id="2779528"/>
    <lineage>
        <taxon>Bacteria</taxon>
        <taxon>Pseudomonadati</taxon>
        <taxon>Campylobacterota</taxon>
        <taxon>Epsilonproteobacteria</taxon>
        <taxon>Campylobacterales</taxon>
        <taxon>Sulfurovaceae</taxon>
        <taxon>Sulfurovum</taxon>
    </lineage>
</organism>
<evidence type="ECO:0008006" key="3">
    <source>
        <dbReference type="Google" id="ProtNLM"/>
    </source>
</evidence>
<name>A0A7M1S4Z7_9BACT</name>
<dbReference type="Proteomes" id="UP000595074">
    <property type="component" value="Chromosome"/>
</dbReference>
<accession>A0A7M1S4Z7</accession>
<gene>
    <name evidence="1" type="ORF">IMZ28_01905</name>
</gene>
<evidence type="ECO:0000313" key="1">
    <source>
        <dbReference type="EMBL" id="QOR62254.1"/>
    </source>
</evidence>
<reference evidence="1 2" key="1">
    <citation type="submission" date="2020-10" db="EMBL/GenBank/DDBJ databases">
        <title>The genome of sulfurovum sp.</title>
        <authorList>
            <person name="Xie S."/>
            <person name="Shao Z."/>
            <person name="Jiang L."/>
        </authorList>
    </citation>
    <scope>NUCLEOTIDE SEQUENCE [LARGE SCALE GENOMIC DNA]</scope>
    <source>
        <strain evidence="1 2">ST-419</strain>
    </source>
</reference>
<protein>
    <recommendedName>
        <fullName evidence="3">HPr kinase</fullName>
    </recommendedName>
</protein>
<dbReference type="EMBL" id="CP063164">
    <property type="protein sequence ID" value="QOR62254.1"/>
    <property type="molecule type" value="Genomic_DNA"/>
</dbReference>
<dbReference type="InterPro" id="IPR027417">
    <property type="entry name" value="P-loop_NTPase"/>
</dbReference>
<dbReference type="SUPFAM" id="SSF53795">
    <property type="entry name" value="PEP carboxykinase-like"/>
    <property type="match status" value="1"/>
</dbReference>
<proteinExistence type="predicted"/>
<keyword evidence="2" id="KW-1185">Reference proteome</keyword>
<dbReference type="RefSeq" id="WP_197548957.1">
    <property type="nucleotide sequence ID" value="NZ_CP063164.1"/>
</dbReference>
<dbReference type="AlphaFoldDB" id="A0A7M1S4Z7"/>
<sequence length="296" mass="34503">MIAYNHYIEFIPALESGKKIEGAFVDVVRVKASPLDKLPEVFRFHISFYSNQGRELKLLSDREFAPAVQNQRWAFDVKDVVTFVWYSGTLEVEYISHENFTEELLEYWCMHLMLPLFFTIEETYDFLHAGAVEVEEKSILFMANSFGGKSTLTDFFLKKGHTLISDDKVGIFKKQEGFLLVPSHPHHRPYRERETLGCFFANTLTGVKTIDIIYDLERTAADAPIEIIELNGVDKFRSLRFGSEINLYFLKEKRFMFLAHMAQYVSVFKIKIPWDMNRLSEVYETICLHTKNIGCK</sequence>
<dbReference type="Gene3D" id="3.40.50.300">
    <property type="entry name" value="P-loop containing nucleotide triphosphate hydrolases"/>
    <property type="match status" value="1"/>
</dbReference>
<dbReference type="KEGG" id="sinu:IMZ28_01905"/>